<comment type="caution">
    <text evidence="1">The sequence shown here is derived from an EMBL/GenBank/DDBJ whole genome shotgun (WGS) entry which is preliminary data.</text>
</comment>
<dbReference type="EMBL" id="WTYN01000005">
    <property type="protein sequence ID" value="MXO64026.1"/>
    <property type="molecule type" value="Genomic_DNA"/>
</dbReference>
<dbReference type="Proteomes" id="UP000445582">
    <property type="component" value="Unassembled WGS sequence"/>
</dbReference>
<gene>
    <name evidence="1" type="ORF">GRI48_13550</name>
</gene>
<evidence type="ECO:0000313" key="2">
    <source>
        <dbReference type="Proteomes" id="UP000445582"/>
    </source>
</evidence>
<reference evidence="1 2" key="1">
    <citation type="submission" date="2019-12" db="EMBL/GenBank/DDBJ databases">
        <title>Genomic-based taxomic classification of the family Erythrobacteraceae.</title>
        <authorList>
            <person name="Xu L."/>
        </authorList>
    </citation>
    <scope>NUCLEOTIDE SEQUENCE [LARGE SCALE GENOMIC DNA]</scope>
    <source>
        <strain evidence="1 2">MCCC 1A09965</strain>
    </source>
</reference>
<dbReference type="RefSeq" id="WP_160677374.1">
    <property type="nucleotide sequence ID" value="NZ_WTYN01000005.1"/>
</dbReference>
<name>A0A844YFR4_9SPHN</name>
<evidence type="ECO:0000313" key="1">
    <source>
        <dbReference type="EMBL" id="MXO64026.1"/>
    </source>
</evidence>
<organism evidence="1 2">
    <name type="scientific">Qipengyuania oceanensis</name>
    <dbReference type="NCBI Taxonomy" id="1463597"/>
    <lineage>
        <taxon>Bacteria</taxon>
        <taxon>Pseudomonadati</taxon>
        <taxon>Pseudomonadota</taxon>
        <taxon>Alphaproteobacteria</taxon>
        <taxon>Sphingomonadales</taxon>
        <taxon>Erythrobacteraceae</taxon>
        <taxon>Qipengyuania</taxon>
    </lineage>
</organism>
<accession>A0A844YFR4</accession>
<dbReference type="OrthoDB" id="7843264at2"/>
<protein>
    <submittedName>
        <fullName evidence="1">Uncharacterized protein</fullName>
    </submittedName>
</protein>
<proteinExistence type="predicted"/>
<dbReference type="AlphaFoldDB" id="A0A844YFR4"/>
<sequence length="141" mass="16209">MMLANMRNDWGVGGDLLRNLFYHSPDRRLAACGDDFVDINPFLCPTTDLLPENGKRLRAVHMVREPGDWMILITNYPLSSTYPDVVRETVDLVSKMLTLRRPLWLDALDLLERANSSHSNRRLDQDVNERIRGELASTHGY</sequence>
<keyword evidence="2" id="KW-1185">Reference proteome</keyword>